<accession>A0AA36ML25</accession>
<comment type="caution">
    <text evidence="2">The sequence shown here is derived from an EMBL/GenBank/DDBJ whole genome shotgun (WGS) entry which is preliminary data.</text>
</comment>
<keyword evidence="1" id="KW-0812">Transmembrane</keyword>
<keyword evidence="1" id="KW-0472">Membrane</keyword>
<feature type="transmembrane region" description="Helical" evidence="1">
    <location>
        <begin position="170"/>
        <end position="193"/>
    </location>
</feature>
<feature type="transmembrane region" description="Helical" evidence="1">
    <location>
        <begin position="84"/>
        <end position="102"/>
    </location>
</feature>
<reference evidence="2" key="1">
    <citation type="submission" date="2023-08" db="EMBL/GenBank/DDBJ databases">
        <authorList>
            <person name="Chen Y."/>
            <person name="Shah S."/>
            <person name="Dougan E. K."/>
            <person name="Thang M."/>
            <person name="Chan C."/>
        </authorList>
    </citation>
    <scope>NUCLEOTIDE SEQUENCE</scope>
</reference>
<evidence type="ECO:0000256" key="1">
    <source>
        <dbReference type="SAM" id="Phobius"/>
    </source>
</evidence>
<protein>
    <submittedName>
        <fullName evidence="2">Uncharacterized protein</fullName>
    </submittedName>
</protein>
<dbReference type="EMBL" id="CAUJNA010000113">
    <property type="protein sequence ID" value="CAJ1372060.1"/>
    <property type="molecule type" value="Genomic_DNA"/>
</dbReference>
<organism evidence="2 3">
    <name type="scientific">Effrenium voratum</name>
    <dbReference type="NCBI Taxonomy" id="2562239"/>
    <lineage>
        <taxon>Eukaryota</taxon>
        <taxon>Sar</taxon>
        <taxon>Alveolata</taxon>
        <taxon>Dinophyceae</taxon>
        <taxon>Suessiales</taxon>
        <taxon>Symbiodiniaceae</taxon>
        <taxon>Effrenium</taxon>
    </lineage>
</organism>
<keyword evidence="3" id="KW-1185">Reference proteome</keyword>
<sequence length="275" mass="29450">MGAEPGVPPRAMVLCADWCNIWAGITLVISFCTIAGAFTFNWFKMEGGWHSLMQITMTVEGILWAIAAALLARINVIVNNASVAVGQVIICFGGIFFAISGLQDGIPGNVISLSYVLAPAASQKKCLDPSTWSPSMSASFADACPYYGISCFMVATAMGLRGVWGLPKTFWSPFGAIACFFIGAWTIGVFGLWGPTILDGFTKYEDLDNPSIDMYTQKTFSWAWVHVMQVIGAVFLTLGGIVFGKLDDIYPCGGSKGAEFDSEDDSCSAVDSDRA</sequence>
<name>A0AA36ML25_9DINO</name>
<evidence type="ECO:0000313" key="2">
    <source>
        <dbReference type="EMBL" id="CAJ1372060.1"/>
    </source>
</evidence>
<dbReference type="AlphaFoldDB" id="A0AA36ML25"/>
<feature type="transmembrane region" description="Helical" evidence="1">
    <location>
        <begin position="222"/>
        <end position="243"/>
    </location>
</feature>
<proteinExistence type="predicted"/>
<dbReference type="Proteomes" id="UP001178507">
    <property type="component" value="Unassembled WGS sequence"/>
</dbReference>
<evidence type="ECO:0000313" key="3">
    <source>
        <dbReference type="Proteomes" id="UP001178507"/>
    </source>
</evidence>
<keyword evidence="1" id="KW-1133">Transmembrane helix</keyword>
<feature type="transmembrane region" description="Helical" evidence="1">
    <location>
        <begin position="20"/>
        <end position="43"/>
    </location>
</feature>
<gene>
    <name evidence="2" type="ORF">EVOR1521_LOCUS2214</name>
</gene>
<feature type="transmembrane region" description="Helical" evidence="1">
    <location>
        <begin position="144"/>
        <end position="164"/>
    </location>
</feature>
<feature type="transmembrane region" description="Helical" evidence="1">
    <location>
        <begin position="55"/>
        <end position="78"/>
    </location>
</feature>